<accession>A0A1G7NUI5</accession>
<evidence type="ECO:0000313" key="2">
    <source>
        <dbReference type="Proteomes" id="UP000199643"/>
    </source>
</evidence>
<dbReference type="EMBL" id="FNCH01000001">
    <property type="protein sequence ID" value="SDF77692.1"/>
    <property type="molecule type" value="Genomic_DNA"/>
</dbReference>
<sequence length="74" mass="8631">MVATAGSRIKKQAYPFRYKLLYLDYSICKQKFFEKKGALFGEFEFQSQLKILQTLIFTRSGNPAEQKKQNTVSQ</sequence>
<reference evidence="2" key="1">
    <citation type="submission" date="2016-10" db="EMBL/GenBank/DDBJ databases">
        <authorList>
            <person name="Varghese N."/>
            <person name="Submissions S."/>
        </authorList>
    </citation>
    <scope>NUCLEOTIDE SEQUENCE [LARGE SCALE GENOMIC DNA]</scope>
    <source>
        <strain evidence="2">DSM 17933</strain>
    </source>
</reference>
<name>A0A1G7NUI5_9SPHI</name>
<dbReference type="Proteomes" id="UP000199643">
    <property type="component" value="Unassembled WGS sequence"/>
</dbReference>
<proteinExistence type="predicted"/>
<protein>
    <submittedName>
        <fullName evidence="1">Uncharacterized protein</fullName>
    </submittedName>
</protein>
<keyword evidence="2" id="KW-1185">Reference proteome</keyword>
<organism evidence="1 2">
    <name type="scientific">Pedobacter terrae</name>
    <dbReference type="NCBI Taxonomy" id="405671"/>
    <lineage>
        <taxon>Bacteria</taxon>
        <taxon>Pseudomonadati</taxon>
        <taxon>Bacteroidota</taxon>
        <taxon>Sphingobacteriia</taxon>
        <taxon>Sphingobacteriales</taxon>
        <taxon>Sphingobacteriaceae</taxon>
        <taxon>Pedobacter</taxon>
    </lineage>
</organism>
<evidence type="ECO:0000313" key="1">
    <source>
        <dbReference type="EMBL" id="SDF77692.1"/>
    </source>
</evidence>
<dbReference type="STRING" id="405671.SAMN05421827_101508"/>
<dbReference type="AlphaFoldDB" id="A0A1G7NUI5"/>
<gene>
    <name evidence="1" type="ORF">SAMN05421827_101508</name>
</gene>